<proteinExistence type="predicted"/>
<reference evidence="2" key="1">
    <citation type="journal article" date="2014" name="Int. J. Syst. Evol. Microbiol.">
        <title>Complete genome sequence of Corynebacterium casei LMG S-19264T (=DSM 44701T), isolated from a smear-ripened cheese.</title>
        <authorList>
            <consortium name="US DOE Joint Genome Institute (JGI-PGF)"/>
            <person name="Walter F."/>
            <person name="Albersmeier A."/>
            <person name="Kalinowski J."/>
            <person name="Ruckert C."/>
        </authorList>
    </citation>
    <scope>NUCLEOTIDE SEQUENCE</scope>
    <source>
        <strain evidence="2">CGMCC 4.7138</strain>
    </source>
</reference>
<protein>
    <recommendedName>
        <fullName evidence="1">Transposase IS204/IS1001/IS1096/IS1165 DDE domain-containing protein</fullName>
    </recommendedName>
</protein>
<dbReference type="Pfam" id="PF01610">
    <property type="entry name" value="DDE_Tnp_ISL3"/>
    <property type="match status" value="1"/>
</dbReference>
<reference evidence="2" key="2">
    <citation type="submission" date="2020-09" db="EMBL/GenBank/DDBJ databases">
        <authorList>
            <person name="Sun Q."/>
            <person name="Zhou Y."/>
        </authorList>
    </citation>
    <scope>NUCLEOTIDE SEQUENCE</scope>
    <source>
        <strain evidence="2">CGMCC 4.7138</strain>
    </source>
</reference>
<dbReference type="Proteomes" id="UP000653480">
    <property type="component" value="Unassembled WGS sequence"/>
</dbReference>
<evidence type="ECO:0000313" key="3">
    <source>
        <dbReference type="Proteomes" id="UP000653480"/>
    </source>
</evidence>
<gene>
    <name evidence="2" type="ORF">GCM10011574_59710</name>
</gene>
<feature type="domain" description="Transposase IS204/IS1001/IS1096/IS1165 DDE" evidence="1">
    <location>
        <begin position="7"/>
        <end position="76"/>
    </location>
</feature>
<accession>A0A8H9H563</accession>
<evidence type="ECO:0000259" key="1">
    <source>
        <dbReference type="Pfam" id="PF01610"/>
    </source>
</evidence>
<dbReference type="PANTHER" id="PTHR33498:SF1">
    <property type="entry name" value="TRANSPOSASE FOR INSERTION SEQUENCE ELEMENT IS1557"/>
    <property type="match status" value="1"/>
</dbReference>
<name>A0A8H9H563_9ACTN</name>
<evidence type="ECO:0000313" key="2">
    <source>
        <dbReference type="EMBL" id="GGO26837.1"/>
    </source>
</evidence>
<dbReference type="InterPro" id="IPR047951">
    <property type="entry name" value="Transpos_ISL3"/>
</dbReference>
<keyword evidence="3" id="KW-1185">Reference proteome</keyword>
<dbReference type="AlphaFoldDB" id="A0A8H9H563"/>
<comment type="caution">
    <text evidence="2">The sequence shown here is derived from an EMBL/GenBank/DDBJ whole genome shotgun (WGS) entry which is preliminary data.</text>
</comment>
<dbReference type="PANTHER" id="PTHR33498">
    <property type="entry name" value="TRANSPOSASE FOR INSERTION SEQUENCE ELEMENT IS1557"/>
    <property type="match status" value="1"/>
</dbReference>
<organism evidence="2 3">
    <name type="scientific">Microbispora bryophytorum</name>
    <dbReference type="NCBI Taxonomy" id="1460882"/>
    <lineage>
        <taxon>Bacteria</taxon>
        <taxon>Bacillati</taxon>
        <taxon>Actinomycetota</taxon>
        <taxon>Actinomycetes</taxon>
        <taxon>Streptosporangiales</taxon>
        <taxon>Streptosporangiaceae</taxon>
        <taxon>Microbispora</taxon>
    </lineage>
</organism>
<sequence length="81" mass="9242">MNRRGRDLEAWINAVLRNDLPDLHSFVTGLRRDQDAVTAGLTLPYSSGPVEGHVNRTKMLKRQMYGRANPDLLRKRLLLAD</sequence>
<dbReference type="InterPro" id="IPR002560">
    <property type="entry name" value="Transposase_DDE"/>
</dbReference>
<dbReference type="EMBL" id="BMMN01000014">
    <property type="protein sequence ID" value="GGO26837.1"/>
    <property type="molecule type" value="Genomic_DNA"/>
</dbReference>